<evidence type="ECO:0000313" key="6">
    <source>
        <dbReference type="Proteomes" id="UP000317422"/>
    </source>
</evidence>
<dbReference type="Pfam" id="PF14417">
    <property type="entry name" value="MEDS"/>
    <property type="match status" value="1"/>
</dbReference>
<dbReference type="InterPro" id="IPR036890">
    <property type="entry name" value="HATPase_C_sf"/>
</dbReference>
<dbReference type="PANTHER" id="PTHR35526">
    <property type="entry name" value="ANTI-SIGMA-F FACTOR RSBW-RELATED"/>
    <property type="match status" value="1"/>
</dbReference>
<organism evidence="5 6">
    <name type="scientific">Haloactinospora alba</name>
    <dbReference type="NCBI Taxonomy" id="405555"/>
    <lineage>
        <taxon>Bacteria</taxon>
        <taxon>Bacillati</taxon>
        <taxon>Actinomycetota</taxon>
        <taxon>Actinomycetes</taxon>
        <taxon>Streptosporangiales</taxon>
        <taxon>Nocardiopsidaceae</taxon>
        <taxon>Haloactinospora</taxon>
    </lineage>
</organism>
<dbReference type="InterPro" id="IPR050267">
    <property type="entry name" value="Anti-sigma-factor_SerPK"/>
</dbReference>
<evidence type="ECO:0000259" key="4">
    <source>
        <dbReference type="Pfam" id="PF14417"/>
    </source>
</evidence>
<dbReference type="Gene3D" id="3.30.565.10">
    <property type="entry name" value="Histidine kinase-like ATPase, C-terminal domain"/>
    <property type="match status" value="1"/>
</dbReference>
<proteinExistence type="predicted"/>
<evidence type="ECO:0000259" key="3">
    <source>
        <dbReference type="Pfam" id="PF13581"/>
    </source>
</evidence>
<dbReference type="RefSeq" id="WP_170181677.1">
    <property type="nucleotide sequence ID" value="NZ_VFQC01000003.1"/>
</dbReference>
<dbReference type="InterPro" id="IPR003594">
    <property type="entry name" value="HATPase_dom"/>
</dbReference>
<feature type="domain" description="MEDS" evidence="4">
    <location>
        <begin position="2"/>
        <end position="136"/>
    </location>
</feature>
<dbReference type="GO" id="GO:0004674">
    <property type="term" value="F:protein serine/threonine kinase activity"/>
    <property type="evidence" value="ECO:0007669"/>
    <property type="project" value="UniProtKB-KW"/>
</dbReference>
<dbReference type="AlphaFoldDB" id="A0A543N7G4"/>
<dbReference type="Proteomes" id="UP000317422">
    <property type="component" value="Unassembled WGS sequence"/>
</dbReference>
<sequence>MFVAGPDELRDVLDPLVRDSAGHGRVVVAATPRVTEVARSCRTGQVTVADRSDVYDAPGRALATLRRTAQAEPGVRTTFVGEPPLPTHDPVELHEWHRWESVLADALSGTGMRVVCVHDTAALPASAHRPAQRTHPALLTRHGPRPNPDYEGPVTTNAADVPGTGPHQQPVRALDIRSDLATIRAGAGEAAAELGLPAGRVEDLTVAVNELTANVLEHGAGKGTVSLYRAGPRLVCDVFDESGGLTDPLAGYRATEAGSTSGYGLWIARQVCDFLEVSGGTHGSRVRAHFRL</sequence>
<dbReference type="Pfam" id="PF13581">
    <property type="entry name" value="HATPase_c_2"/>
    <property type="match status" value="1"/>
</dbReference>
<gene>
    <name evidence="5" type="ORF">FHX37_4477</name>
</gene>
<protein>
    <submittedName>
        <fullName evidence="5">Anti-sigma regulatory factor (Ser/Thr protein kinase)</fullName>
    </submittedName>
</protein>
<keyword evidence="6" id="KW-1185">Reference proteome</keyword>
<reference evidence="5 6" key="1">
    <citation type="submission" date="2019-06" db="EMBL/GenBank/DDBJ databases">
        <title>Sequencing the genomes of 1000 actinobacteria strains.</title>
        <authorList>
            <person name="Klenk H.-P."/>
        </authorList>
    </citation>
    <scope>NUCLEOTIDE SEQUENCE [LARGE SCALE GENOMIC DNA]</scope>
    <source>
        <strain evidence="5 6">DSM 45015</strain>
    </source>
</reference>
<feature type="region of interest" description="Disordered" evidence="2">
    <location>
        <begin position="126"/>
        <end position="152"/>
    </location>
</feature>
<evidence type="ECO:0000313" key="5">
    <source>
        <dbReference type="EMBL" id="TQN27748.1"/>
    </source>
</evidence>
<dbReference type="InterPro" id="IPR025847">
    <property type="entry name" value="MEDS_domain"/>
</dbReference>
<dbReference type="NCBIfam" id="NF041045">
    <property type="entry name" value="RsbA_anti_sig"/>
    <property type="match status" value="1"/>
</dbReference>
<evidence type="ECO:0000256" key="1">
    <source>
        <dbReference type="ARBA" id="ARBA00022527"/>
    </source>
</evidence>
<keyword evidence="1" id="KW-0418">Kinase</keyword>
<keyword evidence="1" id="KW-0723">Serine/threonine-protein kinase</keyword>
<accession>A0A543N7G4</accession>
<dbReference type="PANTHER" id="PTHR35526:SF3">
    <property type="entry name" value="ANTI-SIGMA-F FACTOR RSBW"/>
    <property type="match status" value="1"/>
</dbReference>
<name>A0A543N7G4_9ACTN</name>
<keyword evidence="1" id="KW-0808">Transferase</keyword>
<evidence type="ECO:0000256" key="2">
    <source>
        <dbReference type="SAM" id="MobiDB-lite"/>
    </source>
</evidence>
<dbReference type="InterPro" id="IPR047718">
    <property type="entry name" value="RsbA-like_anti_sig"/>
</dbReference>
<dbReference type="EMBL" id="VFQC01000003">
    <property type="protein sequence ID" value="TQN27748.1"/>
    <property type="molecule type" value="Genomic_DNA"/>
</dbReference>
<feature type="domain" description="Histidine kinase/HSP90-like ATPase" evidence="3">
    <location>
        <begin position="179"/>
        <end position="288"/>
    </location>
</feature>
<dbReference type="SUPFAM" id="SSF55874">
    <property type="entry name" value="ATPase domain of HSP90 chaperone/DNA topoisomerase II/histidine kinase"/>
    <property type="match status" value="1"/>
</dbReference>
<comment type="caution">
    <text evidence="5">The sequence shown here is derived from an EMBL/GenBank/DDBJ whole genome shotgun (WGS) entry which is preliminary data.</text>
</comment>